<dbReference type="PANTHER" id="PTHR11091:SF0">
    <property type="entry name" value="MALATE DEHYDROGENASE"/>
    <property type="match status" value="1"/>
</dbReference>
<comment type="caution">
    <text evidence="4">The sequence shown here is derived from an EMBL/GenBank/DDBJ whole genome shotgun (WGS) entry which is preliminary data.</text>
</comment>
<organism evidence="4 5">
    <name type="scientific">Tectimicrobiota bacterium</name>
    <dbReference type="NCBI Taxonomy" id="2528274"/>
    <lineage>
        <taxon>Bacteria</taxon>
        <taxon>Pseudomonadati</taxon>
        <taxon>Nitrospinota/Tectimicrobiota group</taxon>
        <taxon>Candidatus Tectimicrobiota</taxon>
    </lineage>
</organism>
<proteinExistence type="inferred from homology"/>
<dbReference type="InterPro" id="IPR043144">
    <property type="entry name" value="Mal/L-sulf/L-lact_DH-like_ah"/>
</dbReference>
<protein>
    <submittedName>
        <fullName evidence="4">Ldh family oxidoreductase</fullName>
    </submittedName>
</protein>
<dbReference type="InterPro" id="IPR003767">
    <property type="entry name" value="Malate/L-lactate_DH-like"/>
</dbReference>
<dbReference type="Pfam" id="PF02615">
    <property type="entry name" value="Ldh_2"/>
    <property type="match status" value="1"/>
</dbReference>
<dbReference type="Gene3D" id="3.30.1370.60">
    <property type="entry name" value="Hypothetical oxidoreductase yiak, domain 2"/>
    <property type="match status" value="1"/>
</dbReference>
<feature type="region of interest" description="Disordered" evidence="3">
    <location>
        <begin position="302"/>
        <end position="322"/>
    </location>
</feature>
<dbReference type="InterPro" id="IPR036111">
    <property type="entry name" value="Mal/L-sulfo/L-lacto_DH-like_sf"/>
</dbReference>
<evidence type="ECO:0000313" key="4">
    <source>
        <dbReference type="EMBL" id="MBI4252457.1"/>
    </source>
</evidence>
<dbReference type="InterPro" id="IPR043143">
    <property type="entry name" value="Mal/L-sulf/L-lact_DH-like_NADP"/>
</dbReference>
<sequence>MEHASPRVLNPDALRDLMERLLAAAGCGPEAAMAAADVLLEADLRGYGTHGLIRLPAMVRRIQSGMINPRARPRVVEERDASALVDADRALGPVGVIFGASLAARKAERSGCCAVGVVNCDHICMAGYYAERIARTGLVGLVAGVTQPLVHALGGAERLLGTNPLAIALPREDGRPLLLDFATSEVAFGAVLQAKARGETLRPGVAVGPDGAPTTDPVQAAAGALAPFGGHRGYGLCLFLGLLAGPLLGAKVGKPLGQAVREGHYDKGELVIAIDPAAFGDPREFRRAAAAHVEEVKASRKAPGASAIRVPGERSQGERGRRLREGVPIEEAVWAEVASLAGELKVAAPS</sequence>
<dbReference type="Gene3D" id="1.10.1530.10">
    <property type="match status" value="1"/>
</dbReference>
<reference evidence="4" key="1">
    <citation type="submission" date="2020-07" db="EMBL/GenBank/DDBJ databases">
        <title>Huge and variable diversity of episymbiotic CPR bacteria and DPANN archaea in groundwater ecosystems.</title>
        <authorList>
            <person name="He C.Y."/>
            <person name="Keren R."/>
            <person name="Whittaker M."/>
            <person name="Farag I.F."/>
            <person name="Doudna J."/>
            <person name="Cate J.H.D."/>
            <person name="Banfield J.F."/>
        </authorList>
    </citation>
    <scope>NUCLEOTIDE SEQUENCE</scope>
    <source>
        <strain evidence="4">NC_groundwater_1370_Ag_S-0.2um_69_93</strain>
    </source>
</reference>
<dbReference type="SUPFAM" id="SSF89733">
    <property type="entry name" value="L-sulfolactate dehydrogenase-like"/>
    <property type="match status" value="1"/>
</dbReference>
<dbReference type="EMBL" id="JACQRX010000365">
    <property type="protein sequence ID" value="MBI4252457.1"/>
    <property type="molecule type" value="Genomic_DNA"/>
</dbReference>
<gene>
    <name evidence="4" type="ORF">HY618_08355</name>
</gene>
<evidence type="ECO:0000256" key="3">
    <source>
        <dbReference type="SAM" id="MobiDB-lite"/>
    </source>
</evidence>
<dbReference type="AlphaFoldDB" id="A0A933E8G3"/>
<dbReference type="Proteomes" id="UP000752292">
    <property type="component" value="Unassembled WGS sequence"/>
</dbReference>
<dbReference type="PANTHER" id="PTHR11091">
    <property type="entry name" value="OXIDOREDUCTASE-RELATED"/>
    <property type="match status" value="1"/>
</dbReference>
<feature type="compositionally biased region" description="Basic and acidic residues" evidence="3">
    <location>
        <begin position="311"/>
        <end position="322"/>
    </location>
</feature>
<evidence type="ECO:0000256" key="1">
    <source>
        <dbReference type="ARBA" id="ARBA00006056"/>
    </source>
</evidence>
<evidence type="ECO:0000256" key="2">
    <source>
        <dbReference type="ARBA" id="ARBA00023002"/>
    </source>
</evidence>
<name>A0A933E8G3_UNCTE</name>
<comment type="similarity">
    <text evidence="1">Belongs to the LDH2/MDH2 oxidoreductase family.</text>
</comment>
<dbReference type="GO" id="GO:0016491">
    <property type="term" value="F:oxidoreductase activity"/>
    <property type="evidence" value="ECO:0007669"/>
    <property type="project" value="UniProtKB-KW"/>
</dbReference>
<evidence type="ECO:0000313" key="5">
    <source>
        <dbReference type="Proteomes" id="UP000752292"/>
    </source>
</evidence>
<keyword evidence="2" id="KW-0560">Oxidoreductase</keyword>
<accession>A0A933E8G3</accession>